<name>A0A4Z2I7L7_9TELE</name>
<organism evidence="2 3">
    <name type="scientific">Liparis tanakae</name>
    <name type="common">Tanaka's snailfish</name>
    <dbReference type="NCBI Taxonomy" id="230148"/>
    <lineage>
        <taxon>Eukaryota</taxon>
        <taxon>Metazoa</taxon>
        <taxon>Chordata</taxon>
        <taxon>Craniata</taxon>
        <taxon>Vertebrata</taxon>
        <taxon>Euteleostomi</taxon>
        <taxon>Actinopterygii</taxon>
        <taxon>Neopterygii</taxon>
        <taxon>Teleostei</taxon>
        <taxon>Neoteleostei</taxon>
        <taxon>Acanthomorphata</taxon>
        <taxon>Eupercaria</taxon>
        <taxon>Perciformes</taxon>
        <taxon>Cottioidei</taxon>
        <taxon>Cottales</taxon>
        <taxon>Liparidae</taxon>
        <taxon>Liparis</taxon>
    </lineage>
</organism>
<comment type="caution">
    <text evidence="2">The sequence shown here is derived from an EMBL/GenBank/DDBJ whole genome shotgun (WGS) entry which is preliminary data.</text>
</comment>
<keyword evidence="3" id="KW-1185">Reference proteome</keyword>
<sequence>MQTGQDKKLGKKLSRRGGTDNLETHMSADGVNFQRLRLSVEAAAEAENTSRYRKTPAACQPGEERGGVAYFLLRGRGKRAALATGSVSARGQAPAQTESGRLSPAPSGSFQEEPA</sequence>
<dbReference type="AlphaFoldDB" id="A0A4Z2I7L7"/>
<accession>A0A4Z2I7L7</accession>
<evidence type="ECO:0000256" key="1">
    <source>
        <dbReference type="SAM" id="MobiDB-lite"/>
    </source>
</evidence>
<proteinExistence type="predicted"/>
<feature type="region of interest" description="Disordered" evidence="1">
    <location>
        <begin position="83"/>
        <end position="115"/>
    </location>
</feature>
<dbReference type="EMBL" id="SRLO01000120">
    <property type="protein sequence ID" value="TNN73840.1"/>
    <property type="molecule type" value="Genomic_DNA"/>
</dbReference>
<protein>
    <submittedName>
        <fullName evidence="2">Uncharacterized protein</fullName>
    </submittedName>
</protein>
<feature type="compositionally biased region" description="Polar residues" evidence="1">
    <location>
        <begin position="85"/>
        <end position="115"/>
    </location>
</feature>
<evidence type="ECO:0000313" key="3">
    <source>
        <dbReference type="Proteomes" id="UP000314294"/>
    </source>
</evidence>
<dbReference type="Proteomes" id="UP000314294">
    <property type="component" value="Unassembled WGS sequence"/>
</dbReference>
<feature type="region of interest" description="Disordered" evidence="1">
    <location>
        <begin position="1"/>
        <end position="30"/>
    </location>
</feature>
<reference evidence="2 3" key="1">
    <citation type="submission" date="2019-03" db="EMBL/GenBank/DDBJ databases">
        <title>First draft genome of Liparis tanakae, snailfish: a comprehensive survey of snailfish specific genes.</title>
        <authorList>
            <person name="Kim W."/>
            <person name="Song I."/>
            <person name="Jeong J.-H."/>
            <person name="Kim D."/>
            <person name="Kim S."/>
            <person name="Ryu S."/>
            <person name="Song J.Y."/>
            <person name="Lee S.K."/>
        </authorList>
    </citation>
    <scope>NUCLEOTIDE SEQUENCE [LARGE SCALE GENOMIC DNA]</scope>
    <source>
        <tissue evidence="2">Muscle</tissue>
    </source>
</reference>
<gene>
    <name evidence="2" type="ORF">EYF80_015857</name>
</gene>
<evidence type="ECO:0000313" key="2">
    <source>
        <dbReference type="EMBL" id="TNN73840.1"/>
    </source>
</evidence>
<feature type="region of interest" description="Disordered" evidence="1">
    <location>
        <begin position="44"/>
        <end position="65"/>
    </location>
</feature>